<dbReference type="Proteomes" id="UP000053958">
    <property type="component" value="Unassembled WGS sequence"/>
</dbReference>
<reference evidence="2 3" key="1">
    <citation type="submission" date="2015-04" db="EMBL/GenBank/DDBJ databases">
        <authorList>
            <person name="Heijne W.H."/>
            <person name="Fedorova N.D."/>
            <person name="Nierman W.C."/>
            <person name="Vollebregt A.W."/>
            <person name="Zhao Z."/>
            <person name="Wu L."/>
            <person name="Kumar M."/>
            <person name="Stam H."/>
            <person name="van den Berg M.A."/>
            <person name="Pel H.J."/>
        </authorList>
    </citation>
    <scope>NUCLEOTIDE SEQUENCE [LARGE SCALE GENOMIC DNA]</scope>
    <source>
        <strain evidence="2 3">CBS 393.64</strain>
    </source>
</reference>
<name>A0A0F4YYK6_RASE3</name>
<evidence type="ECO:0000256" key="1">
    <source>
        <dbReference type="SAM" id="MobiDB-lite"/>
    </source>
</evidence>
<keyword evidence="3" id="KW-1185">Reference proteome</keyword>
<feature type="compositionally biased region" description="Basic and acidic residues" evidence="1">
    <location>
        <begin position="105"/>
        <end position="117"/>
    </location>
</feature>
<dbReference type="RefSeq" id="XP_013329777.1">
    <property type="nucleotide sequence ID" value="XM_013474323.1"/>
</dbReference>
<dbReference type="EMBL" id="LASV01000110">
    <property type="protein sequence ID" value="KKA23165.1"/>
    <property type="molecule type" value="Genomic_DNA"/>
</dbReference>
<evidence type="ECO:0000313" key="2">
    <source>
        <dbReference type="EMBL" id="KKA23165.1"/>
    </source>
</evidence>
<feature type="compositionally biased region" description="Acidic residues" evidence="1">
    <location>
        <begin position="118"/>
        <end position="130"/>
    </location>
</feature>
<protein>
    <submittedName>
        <fullName evidence="2">Uncharacterized protein</fullName>
    </submittedName>
</protein>
<proteinExistence type="predicted"/>
<gene>
    <name evidence="2" type="ORF">T310_2797</name>
</gene>
<sequence>MSWSRSSSPEPETLLPRTSAARYIESQVEDSGTQDGIGIRQNLSYEEREKRRLIAEIRRQDEAEGEGVPAPKTGLPYDDEDTGEGPDLSEDEDESPIKANTMSESKQREQMAKQLREEFDDGDDDDDDDE</sequence>
<dbReference type="AlphaFoldDB" id="A0A0F4YYK6"/>
<accession>A0A0F4YYK6</accession>
<comment type="caution">
    <text evidence="2">The sequence shown here is derived from an EMBL/GenBank/DDBJ whole genome shotgun (WGS) entry which is preliminary data.</text>
</comment>
<evidence type="ECO:0000313" key="3">
    <source>
        <dbReference type="Proteomes" id="UP000053958"/>
    </source>
</evidence>
<dbReference type="GeneID" id="25315148"/>
<feature type="compositionally biased region" description="Basic and acidic residues" evidence="1">
    <location>
        <begin position="45"/>
        <end position="62"/>
    </location>
</feature>
<feature type="region of interest" description="Disordered" evidence="1">
    <location>
        <begin position="25"/>
        <end position="130"/>
    </location>
</feature>
<organism evidence="2 3">
    <name type="scientific">Rasamsonia emersonii (strain ATCC 16479 / CBS 393.64 / IMI 116815)</name>
    <dbReference type="NCBI Taxonomy" id="1408163"/>
    <lineage>
        <taxon>Eukaryota</taxon>
        <taxon>Fungi</taxon>
        <taxon>Dikarya</taxon>
        <taxon>Ascomycota</taxon>
        <taxon>Pezizomycotina</taxon>
        <taxon>Eurotiomycetes</taxon>
        <taxon>Eurotiomycetidae</taxon>
        <taxon>Eurotiales</taxon>
        <taxon>Trichocomaceae</taxon>
        <taxon>Rasamsonia</taxon>
    </lineage>
</organism>
<feature type="compositionally biased region" description="Acidic residues" evidence="1">
    <location>
        <begin position="77"/>
        <end position="94"/>
    </location>
</feature>